<protein>
    <recommendedName>
        <fullName evidence="8">RlpA-like protein double-psi beta-barrel domain-containing protein</fullName>
    </recommendedName>
</protein>
<reference evidence="7" key="2">
    <citation type="submission" date="2013-12" db="EMBL/GenBank/DDBJ databases">
        <authorList>
            <person name="Yu Y."/>
            <person name="Lee S."/>
            <person name="de Baynast K."/>
            <person name="Wissotski M."/>
            <person name="Liu L."/>
            <person name="Talag J."/>
            <person name="Goicoechea J."/>
            <person name="Angelova A."/>
            <person name="Jetty R."/>
            <person name="Kudrna D."/>
            <person name="Golser W."/>
            <person name="Rivera L."/>
            <person name="Zhang J."/>
            <person name="Wing R."/>
        </authorList>
    </citation>
    <scope>NUCLEOTIDE SEQUENCE</scope>
</reference>
<evidence type="ECO:0000256" key="3">
    <source>
        <dbReference type="ARBA" id="ARBA00022525"/>
    </source>
</evidence>
<name>A0A0D9XKX4_9ORYZ</name>
<dbReference type="AlphaFoldDB" id="A0A0D9XKX4"/>
<accession>A0A0D9XKX4</accession>
<evidence type="ECO:0000256" key="1">
    <source>
        <dbReference type="ARBA" id="ARBA00004613"/>
    </source>
</evidence>
<evidence type="ECO:0000313" key="6">
    <source>
        <dbReference type="EnsemblPlants" id="LPERR10G10490.1"/>
    </source>
</evidence>
<dbReference type="InterPro" id="IPR036908">
    <property type="entry name" value="RlpA-like_sf"/>
</dbReference>
<evidence type="ECO:0000256" key="2">
    <source>
        <dbReference type="ARBA" id="ARBA00005592"/>
    </source>
</evidence>
<reference evidence="6 7" key="1">
    <citation type="submission" date="2012-08" db="EMBL/GenBank/DDBJ databases">
        <title>Oryza genome evolution.</title>
        <authorList>
            <person name="Wing R.A."/>
        </authorList>
    </citation>
    <scope>NUCLEOTIDE SEQUENCE</scope>
</reference>
<sequence length="420" mass="43492">MAASGNLSKIAVLVAAIAIVSASCAVARRHNNNEQVMTSADGGGGSGGFPAVMTVNGFEKGEEGGGPSACDGRFHSDGDLIAALSTEWFAGGRRCHKRIRIVTRAGRAVVATVVDECDTRRGCKSNIVDTSPAVWKALGLDTDAGEVRVTCAKIVMAVAVLAAVVDARRHHHAGGGFPAVMTVNGFGKFHGDGELIAELSTEWFAGGRRCHKRIRIVVTRGGGGGRAVEATVVDECDTRRGCKSDIMDSSPAVWRALGLDTDAGELLMVNAKLALLATLALLLASCAAGGRHHHHNGDECGGGRCTSPAVTGETPAVMTVNGFEKGEEGGGPAACDGRFHSDKSMVAALSTGWFAGGSRCHKGIRVTSRQTGRSVVAIVVDECDSRHGCKDNIVDTSAAVWEALGLHTVDGEVPVTWSDV</sequence>
<dbReference type="Pfam" id="PF24300">
    <property type="entry name" value="KWL1"/>
    <property type="match status" value="3"/>
</dbReference>
<keyword evidence="3" id="KW-0964">Secreted</keyword>
<dbReference type="eggNOG" id="ENOG502SCZ5">
    <property type="taxonomic scope" value="Eukaryota"/>
</dbReference>
<dbReference type="STRING" id="77586.A0A0D9XKX4"/>
<organism evidence="6 7">
    <name type="scientific">Leersia perrieri</name>
    <dbReference type="NCBI Taxonomy" id="77586"/>
    <lineage>
        <taxon>Eukaryota</taxon>
        <taxon>Viridiplantae</taxon>
        <taxon>Streptophyta</taxon>
        <taxon>Embryophyta</taxon>
        <taxon>Tracheophyta</taxon>
        <taxon>Spermatophyta</taxon>
        <taxon>Magnoliopsida</taxon>
        <taxon>Liliopsida</taxon>
        <taxon>Poales</taxon>
        <taxon>Poaceae</taxon>
        <taxon>BOP clade</taxon>
        <taxon>Oryzoideae</taxon>
        <taxon>Oryzeae</taxon>
        <taxon>Oryzinae</taxon>
        <taxon>Leersia</taxon>
    </lineage>
</organism>
<keyword evidence="4 5" id="KW-0732">Signal</keyword>
<keyword evidence="7" id="KW-1185">Reference proteome</keyword>
<comment type="subcellular location">
    <subcellularLocation>
        <location evidence="1">Secreted</location>
    </subcellularLocation>
</comment>
<evidence type="ECO:0008006" key="8">
    <source>
        <dbReference type="Google" id="ProtNLM"/>
    </source>
</evidence>
<feature type="chain" id="PRO_5002350034" description="RlpA-like protein double-psi beta-barrel domain-containing protein" evidence="5">
    <location>
        <begin position="23"/>
        <end position="420"/>
    </location>
</feature>
<evidence type="ECO:0000256" key="4">
    <source>
        <dbReference type="ARBA" id="ARBA00022729"/>
    </source>
</evidence>
<proteinExistence type="inferred from homology"/>
<dbReference type="SUPFAM" id="SSF50685">
    <property type="entry name" value="Barwin-like endoglucanases"/>
    <property type="match status" value="3"/>
</dbReference>
<dbReference type="GO" id="GO:0005576">
    <property type="term" value="C:extracellular region"/>
    <property type="evidence" value="ECO:0007669"/>
    <property type="project" value="UniProtKB-SubCell"/>
</dbReference>
<dbReference type="InterPro" id="IPR039271">
    <property type="entry name" value="Kiwellin-like"/>
</dbReference>
<comment type="similarity">
    <text evidence="2">Belongs to the kiwellin family.</text>
</comment>
<dbReference type="Gene3D" id="2.40.40.10">
    <property type="entry name" value="RlpA-like domain"/>
    <property type="match status" value="3"/>
</dbReference>
<dbReference type="PANTHER" id="PTHR33191:SF80">
    <property type="entry name" value="RIPENING-RELATED PROTEIN 6-RELATED"/>
    <property type="match status" value="1"/>
</dbReference>
<dbReference type="PANTHER" id="PTHR33191">
    <property type="entry name" value="RIPENING-RELATED PROTEIN 2-RELATED"/>
    <property type="match status" value="1"/>
</dbReference>
<evidence type="ECO:0000256" key="5">
    <source>
        <dbReference type="SAM" id="SignalP"/>
    </source>
</evidence>
<dbReference type="Gramene" id="LPERR10G10490.1">
    <property type="protein sequence ID" value="LPERR10G10490.1"/>
    <property type="gene ID" value="LPERR10G10490"/>
</dbReference>
<dbReference type="Proteomes" id="UP000032180">
    <property type="component" value="Chromosome 10"/>
</dbReference>
<dbReference type="EnsemblPlants" id="LPERR10G10490.1">
    <property type="protein sequence ID" value="LPERR10G10490.1"/>
    <property type="gene ID" value="LPERR10G10490"/>
</dbReference>
<feature type="signal peptide" evidence="5">
    <location>
        <begin position="1"/>
        <end position="22"/>
    </location>
</feature>
<dbReference type="HOGENOM" id="CLU_047639_4_0_1"/>
<evidence type="ECO:0000313" key="7">
    <source>
        <dbReference type="Proteomes" id="UP000032180"/>
    </source>
</evidence>
<reference evidence="6" key="3">
    <citation type="submission" date="2015-04" db="UniProtKB">
        <authorList>
            <consortium name="EnsemblPlants"/>
        </authorList>
    </citation>
    <scope>IDENTIFICATION</scope>
</reference>
<dbReference type="CDD" id="cd22270">
    <property type="entry name" value="DPBB_kiwellin-like"/>
    <property type="match status" value="2"/>
</dbReference>